<evidence type="ECO:0000313" key="1">
    <source>
        <dbReference type="EMBL" id="ANH79692.1"/>
    </source>
</evidence>
<gene>
    <name evidence="1" type="ORF">A8C56_00710</name>
</gene>
<evidence type="ECO:0000313" key="2">
    <source>
        <dbReference type="Proteomes" id="UP000077667"/>
    </source>
</evidence>
<dbReference type="STRING" id="1176587.A8C56_00710"/>
<organism evidence="1 2">
    <name type="scientific">Niabella ginsenosidivorans</name>
    <dbReference type="NCBI Taxonomy" id="1176587"/>
    <lineage>
        <taxon>Bacteria</taxon>
        <taxon>Pseudomonadati</taxon>
        <taxon>Bacteroidota</taxon>
        <taxon>Chitinophagia</taxon>
        <taxon>Chitinophagales</taxon>
        <taxon>Chitinophagaceae</taxon>
        <taxon>Niabella</taxon>
    </lineage>
</organism>
<name>A0A1A9HZ34_9BACT</name>
<dbReference type="Proteomes" id="UP000077667">
    <property type="component" value="Chromosome"/>
</dbReference>
<dbReference type="OrthoDB" id="370799at2"/>
<sequence>MSYSEFKDSLQANVPPAGLSELQLGLWHIAKGNWQEAHTIAQDHEGETDFDRLHAYVHRIEGDAWNADYWYQKAGTKMPEKSIGEELELLIHLWC</sequence>
<dbReference type="RefSeq" id="WP_067750780.1">
    <property type="nucleotide sequence ID" value="NZ_CP015772.1"/>
</dbReference>
<protein>
    <submittedName>
        <fullName evidence="1">Uncharacterized protein</fullName>
    </submittedName>
</protein>
<dbReference type="KEGG" id="nia:A8C56_00710"/>
<accession>A0A1A9HZ34</accession>
<keyword evidence="2" id="KW-1185">Reference proteome</keyword>
<dbReference type="EMBL" id="CP015772">
    <property type="protein sequence ID" value="ANH79692.1"/>
    <property type="molecule type" value="Genomic_DNA"/>
</dbReference>
<reference evidence="1 2" key="1">
    <citation type="submission" date="2016-05" db="EMBL/GenBank/DDBJ databases">
        <title>Niabella ginsenosidivorans BS26 whole genome sequencing.</title>
        <authorList>
            <person name="Im W.T."/>
            <person name="Siddiqi M.Z."/>
        </authorList>
    </citation>
    <scope>NUCLEOTIDE SEQUENCE [LARGE SCALE GENOMIC DNA]</scope>
    <source>
        <strain evidence="1 2">BS26</strain>
    </source>
</reference>
<dbReference type="AlphaFoldDB" id="A0A1A9HZ34"/>
<proteinExistence type="predicted"/>